<dbReference type="GO" id="GO:0019867">
    <property type="term" value="C:outer membrane"/>
    <property type="evidence" value="ECO:0007669"/>
    <property type="project" value="InterPro"/>
</dbReference>
<dbReference type="PANTHER" id="PTHR30124:SF0">
    <property type="entry name" value="MEMBRANE-BOUND LYTIC MUREIN TRANSGLYCOSYLASE A"/>
    <property type="match status" value="1"/>
</dbReference>
<evidence type="ECO:0000256" key="4">
    <source>
        <dbReference type="PIRNR" id="PIRNR019422"/>
    </source>
</evidence>
<dbReference type="PIRSF" id="PIRSF019422">
    <property type="entry name" value="MltA"/>
    <property type="match status" value="1"/>
</dbReference>
<dbReference type="Pfam" id="PF03562">
    <property type="entry name" value="MltA"/>
    <property type="match status" value="1"/>
</dbReference>
<gene>
    <name evidence="7" type="ORF">ZBT109_0075</name>
</gene>
<dbReference type="GO" id="GO:0009254">
    <property type="term" value="P:peptidoglycan turnover"/>
    <property type="evidence" value="ECO:0007669"/>
    <property type="project" value="UniProtKB-UniRule"/>
</dbReference>
<dbReference type="InterPro" id="IPR005300">
    <property type="entry name" value="MltA_B"/>
</dbReference>
<keyword evidence="8" id="KW-1185">Reference proteome</keyword>
<keyword evidence="5" id="KW-0732">Signal</keyword>
<reference evidence="7 8" key="1">
    <citation type="submission" date="2018-09" db="EMBL/GenBank/DDBJ databases">
        <title>Zymobacter palmae IAM14233 (=T109) whole genome analysis.</title>
        <authorList>
            <person name="Yanase H."/>
        </authorList>
    </citation>
    <scope>NUCLEOTIDE SEQUENCE [LARGE SCALE GENOMIC DNA]</scope>
    <source>
        <strain evidence="7 8">IAM14233</strain>
    </source>
</reference>
<dbReference type="SMART" id="SM00925">
    <property type="entry name" value="MltA"/>
    <property type="match status" value="1"/>
</dbReference>
<feature type="signal peptide" evidence="5">
    <location>
        <begin position="1"/>
        <end position="30"/>
    </location>
</feature>
<dbReference type="PANTHER" id="PTHR30124">
    <property type="entry name" value="MEMBRANE-BOUND LYTIC MUREIN TRANSGLYCOSYLASE A"/>
    <property type="match status" value="1"/>
</dbReference>
<organism evidence="7 8">
    <name type="scientific">Zymobacter palmae</name>
    <dbReference type="NCBI Taxonomy" id="33074"/>
    <lineage>
        <taxon>Bacteria</taxon>
        <taxon>Pseudomonadati</taxon>
        <taxon>Pseudomonadota</taxon>
        <taxon>Gammaproteobacteria</taxon>
        <taxon>Oceanospirillales</taxon>
        <taxon>Halomonadaceae</taxon>
        <taxon>Zymobacter group</taxon>
        <taxon>Zymobacter</taxon>
    </lineage>
</organism>
<dbReference type="GO" id="GO:0071555">
    <property type="term" value="P:cell wall organization"/>
    <property type="evidence" value="ECO:0007669"/>
    <property type="project" value="UniProtKB-KW"/>
</dbReference>
<sequence length="387" mass="43232">MRSLRYLRSLMSFGHLLFAGLLVTACSSTAPRPSTPQNTAYVPGLRTDAGSGSSLTRWRTEDWQQLPGWSERQAQSAWQPFLQSCKALGKQRDWQQVCMDAQRMNAANASELQRFFEERFRPWHLTNDDGSTTGLITGYYEPVLRGSLTRHGPYQTPVYRYPHGIASTQVNKPRAHLMKQPFLKGRELVWVDDPVDVAYLQVQGSGRVRLEDGRMIRVGFAGTNNLPFRSFARWLLDRHQITADQATIKGIKQWAHAHPQQVDDMLNANPRVVFFREMPAVDESTGPTGALGVPLTPEHSIAVDPSHVPLGAPVFLSTTRPLSNEPIQKLVIAQDTGSAIKGTVRADYFWGLGDAAGETAGRMKQRGEMWVLLPRYMGSGQLYSARG</sequence>
<dbReference type="STRING" id="1123510.GCA_000620025_00163"/>
<keyword evidence="3 4" id="KW-0961">Cell wall biogenesis/degradation</keyword>
<name>A0A348HB73_9GAMM</name>
<dbReference type="GO" id="GO:0009253">
    <property type="term" value="P:peptidoglycan catabolic process"/>
    <property type="evidence" value="ECO:0007669"/>
    <property type="project" value="TreeGrafter"/>
</dbReference>
<dbReference type="CDD" id="cd14668">
    <property type="entry name" value="mlta_B"/>
    <property type="match status" value="1"/>
</dbReference>
<feature type="chain" id="PRO_5016765246" description="Membrane-bound lytic murein transglycosylase A" evidence="5">
    <location>
        <begin position="31"/>
        <end position="387"/>
    </location>
</feature>
<dbReference type="InterPro" id="IPR010611">
    <property type="entry name" value="3D_dom"/>
</dbReference>
<evidence type="ECO:0000256" key="5">
    <source>
        <dbReference type="SAM" id="SignalP"/>
    </source>
</evidence>
<dbReference type="PROSITE" id="PS51257">
    <property type="entry name" value="PROKAR_LIPOPROTEIN"/>
    <property type="match status" value="1"/>
</dbReference>
<dbReference type="RefSeq" id="WP_051523634.1">
    <property type="nucleotide sequence ID" value="NZ_AP018933.1"/>
</dbReference>
<accession>A0A348HB73</accession>
<keyword evidence="2 4" id="KW-0456">Lyase</keyword>
<dbReference type="InterPro" id="IPR036908">
    <property type="entry name" value="RlpA-like_sf"/>
</dbReference>
<evidence type="ECO:0000256" key="2">
    <source>
        <dbReference type="ARBA" id="ARBA00023239"/>
    </source>
</evidence>
<dbReference type="Proteomes" id="UP000267342">
    <property type="component" value="Chromosome"/>
</dbReference>
<protein>
    <recommendedName>
        <fullName evidence="4">Membrane-bound lytic murein transglycosylase A</fullName>
        <ecNumber evidence="4">4.2.2.n1</ecNumber>
    </recommendedName>
    <alternativeName>
        <fullName evidence="4">Murein hydrolase A</fullName>
    </alternativeName>
</protein>
<dbReference type="Gene3D" id="2.40.40.10">
    <property type="entry name" value="RlpA-like domain"/>
    <property type="match status" value="2"/>
</dbReference>
<dbReference type="KEGG" id="zpl:ZBT109_0075"/>
<evidence type="ECO:0000259" key="6">
    <source>
        <dbReference type="SMART" id="SM00925"/>
    </source>
</evidence>
<feature type="domain" description="Lytic transglycosylase MltA" evidence="6">
    <location>
        <begin position="143"/>
        <end position="276"/>
    </location>
</feature>
<evidence type="ECO:0000313" key="8">
    <source>
        <dbReference type="Proteomes" id="UP000267342"/>
    </source>
</evidence>
<comment type="function">
    <text evidence="4">Murein-degrading enzyme. May play a role in recycling of muropeptides during cell elongation and/or cell division.</text>
</comment>
<dbReference type="GO" id="GO:0008933">
    <property type="term" value="F:peptidoglycan lytic transglycosylase activity"/>
    <property type="evidence" value="ECO:0007669"/>
    <property type="project" value="TreeGrafter"/>
</dbReference>
<dbReference type="EC" id="4.2.2.n1" evidence="4"/>
<proteinExistence type="predicted"/>
<dbReference type="EMBL" id="AP018933">
    <property type="protein sequence ID" value="BBG28875.1"/>
    <property type="molecule type" value="Genomic_DNA"/>
</dbReference>
<dbReference type="GO" id="GO:0004553">
    <property type="term" value="F:hydrolase activity, hydrolyzing O-glycosyl compounds"/>
    <property type="evidence" value="ECO:0007669"/>
    <property type="project" value="InterPro"/>
</dbReference>
<dbReference type="SUPFAM" id="SSF50685">
    <property type="entry name" value="Barwin-like endoglucanases"/>
    <property type="match status" value="1"/>
</dbReference>
<evidence type="ECO:0000256" key="1">
    <source>
        <dbReference type="ARBA" id="ARBA00001420"/>
    </source>
</evidence>
<dbReference type="CDD" id="cd14485">
    <property type="entry name" value="mltA_like_LT_A"/>
    <property type="match status" value="1"/>
</dbReference>
<comment type="catalytic activity">
    <reaction evidence="1 4">
        <text>Exolytic cleavage of the (1-&gt;4)-beta-glycosidic linkage between N-acetylmuramic acid (MurNAc) and N-acetylglucosamine (GlcNAc) residues in peptidoglycan, from either the reducing or the non-reducing ends of the peptidoglycan chains, with concomitant formation of a 1,6-anhydrobond in the MurNAc residue.</text>
        <dbReference type="EC" id="4.2.2.n1"/>
    </reaction>
</comment>
<dbReference type="InterPro" id="IPR026044">
    <property type="entry name" value="MltA"/>
</dbReference>
<dbReference type="AlphaFoldDB" id="A0A348HB73"/>
<evidence type="ECO:0000256" key="3">
    <source>
        <dbReference type="ARBA" id="ARBA00023316"/>
    </source>
</evidence>
<dbReference type="Pfam" id="PF06725">
    <property type="entry name" value="3D"/>
    <property type="match status" value="1"/>
</dbReference>
<evidence type="ECO:0000313" key="7">
    <source>
        <dbReference type="EMBL" id="BBG28875.1"/>
    </source>
</evidence>